<accession>A0A060I398</accession>
<dbReference type="CDD" id="cd02513">
    <property type="entry name" value="CMP-NeuAc_Synthase"/>
    <property type="match status" value="1"/>
</dbReference>
<dbReference type="AlphaFoldDB" id="A0A060I398"/>
<dbReference type="Proteomes" id="UP000027180">
    <property type="component" value="Chromosome"/>
</dbReference>
<proteinExistence type="predicted"/>
<dbReference type="EMBL" id="CP006986">
    <property type="protein sequence ID" value="AIC25961.1"/>
    <property type="molecule type" value="Genomic_DNA"/>
</dbReference>
<dbReference type="SUPFAM" id="SSF53448">
    <property type="entry name" value="Nucleotide-diphospho-sugar transferases"/>
    <property type="match status" value="1"/>
</dbReference>
<evidence type="ECO:0000313" key="1">
    <source>
        <dbReference type="EMBL" id="AIC25961.1"/>
    </source>
</evidence>
<dbReference type="PANTHER" id="PTHR21485:SF6">
    <property type="entry name" value="N-ACYLNEURAMINATE CYTIDYLYLTRANSFERASE-RELATED"/>
    <property type="match status" value="1"/>
</dbReference>
<keyword evidence="1" id="KW-0808">Transferase</keyword>
<dbReference type="InterPro" id="IPR050793">
    <property type="entry name" value="CMP-NeuNAc_synthase"/>
</dbReference>
<organism evidence="1 2">
    <name type="scientific">Rhizobium etli bv. mimosae str. IE4771</name>
    <dbReference type="NCBI Taxonomy" id="1432050"/>
    <lineage>
        <taxon>Bacteria</taxon>
        <taxon>Pseudomonadati</taxon>
        <taxon>Pseudomonadota</taxon>
        <taxon>Alphaproteobacteria</taxon>
        <taxon>Hyphomicrobiales</taxon>
        <taxon>Rhizobiaceae</taxon>
        <taxon>Rhizobium/Agrobacterium group</taxon>
        <taxon>Rhizobium</taxon>
    </lineage>
</organism>
<sequence>MWHLESLAADVEKKVLGLLPARGGSRGIPGKNVRPLNGRPLIGWAGEALSASSSVCRAICSTDDDEIARAAAASGLEVPWTRPAEISQDTSLVVDVILHALDALAREGDSDYDYVALVQATSPTVTADDIDAAVAMAIVKQADTVVTGFHAGQRHPATMFSLSADDEVTWLLDAEQRMSRRQDLPDYFIRTGLVYVISTETLIQRRSIYGERIFCLVVSEERALTIDEERDFQMAEFLLRR</sequence>
<dbReference type="Pfam" id="PF02348">
    <property type="entry name" value="CTP_transf_3"/>
    <property type="match status" value="1"/>
</dbReference>
<protein>
    <submittedName>
        <fullName evidence="1">Acylneuraminate cytidylyltransferase protein</fullName>
    </submittedName>
</protein>
<dbReference type="KEGG" id="rei:IE4771_CH00806"/>
<dbReference type="Gene3D" id="3.90.550.10">
    <property type="entry name" value="Spore Coat Polysaccharide Biosynthesis Protein SpsA, Chain A"/>
    <property type="match status" value="1"/>
</dbReference>
<dbReference type="PANTHER" id="PTHR21485">
    <property type="entry name" value="HAD SUPERFAMILY MEMBERS CMAS AND KDSC"/>
    <property type="match status" value="1"/>
</dbReference>
<dbReference type="HOGENOM" id="CLU_042930_1_1_5"/>
<dbReference type="GO" id="GO:0008781">
    <property type="term" value="F:N-acylneuraminate cytidylyltransferase activity"/>
    <property type="evidence" value="ECO:0007669"/>
    <property type="project" value="TreeGrafter"/>
</dbReference>
<reference evidence="1 2" key="1">
    <citation type="submission" date="2013-12" db="EMBL/GenBank/DDBJ databases">
        <title>Complete genome sequence of Rhizobium etli bv. mimosae IE4771.</title>
        <authorList>
            <person name="Bustos P."/>
            <person name="Santamaria R.I."/>
            <person name="Lozano L."/>
            <person name="Ormeno-Orrillo E."/>
            <person name="Rogel M.A."/>
            <person name="Romero D."/>
            <person name="Cevallos M.A."/>
            <person name="Martinez-Romero E."/>
            <person name="Gonzalez V."/>
        </authorList>
    </citation>
    <scope>NUCLEOTIDE SEQUENCE [LARGE SCALE GENOMIC DNA]</scope>
    <source>
        <strain evidence="1 2">IE4771</strain>
    </source>
</reference>
<dbReference type="InterPro" id="IPR029044">
    <property type="entry name" value="Nucleotide-diphossugar_trans"/>
</dbReference>
<gene>
    <name evidence="1" type="ORF">IE4771_CH00806</name>
</gene>
<keyword evidence="1" id="KW-0548">Nucleotidyltransferase</keyword>
<name>A0A060I398_RHIET</name>
<dbReference type="InterPro" id="IPR003329">
    <property type="entry name" value="Cytidylyl_trans"/>
</dbReference>
<evidence type="ECO:0000313" key="2">
    <source>
        <dbReference type="Proteomes" id="UP000027180"/>
    </source>
</evidence>
<dbReference type="RefSeq" id="WP_038687025.1">
    <property type="nucleotide sequence ID" value="NZ_CP006986.1"/>
</dbReference>